<evidence type="ECO:0000256" key="2">
    <source>
        <dbReference type="ARBA" id="ARBA00023015"/>
    </source>
</evidence>
<dbReference type="SUPFAM" id="SSF88659">
    <property type="entry name" value="Sigma3 and sigma4 domains of RNA polymerase sigma factors"/>
    <property type="match status" value="1"/>
</dbReference>
<dbReference type="SUPFAM" id="SSF88946">
    <property type="entry name" value="Sigma2 domain of RNA polymerase sigma factors"/>
    <property type="match status" value="1"/>
</dbReference>
<dbReference type="Pfam" id="PF04542">
    <property type="entry name" value="Sigma70_r2"/>
    <property type="match status" value="1"/>
</dbReference>
<dbReference type="NCBIfam" id="TIGR02937">
    <property type="entry name" value="sigma70-ECF"/>
    <property type="match status" value="1"/>
</dbReference>
<evidence type="ECO:0000313" key="8">
    <source>
        <dbReference type="Proteomes" id="UP000316968"/>
    </source>
</evidence>
<dbReference type="RefSeq" id="WP_141449746.1">
    <property type="nucleotide sequence ID" value="NZ_CP041217.1"/>
</dbReference>
<comment type="similarity">
    <text evidence="1">Belongs to the sigma-70 factor family. ECF subfamily.</text>
</comment>
<protein>
    <submittedName>
        <fullName evidence="7">Sigma-70 family RNA polymerase sigma factor</fullName>
    </submittedName>
</protein>
<accession>A0A4Y6UZN4</accession>
<keyword evidence="3" id="KW-0731">Sigma factor</keyword>
<organism evidence="7 8">
    <name type="scientific">Saccharibacillus brassicae</name>
    <dbReference type="NCBI Taxonomy" id="2583377"/>
    <lineage>
        <taxon>Bacteria</taxon>
        <taxon>Bacillati</taxon>
        <taxon>Bacillota</taxon>
        <taxon>Bacilli</taxon>
        <taxon>Bacillales</taxon>
        <taxon>Paenibacillaceae</taxon>
        <taxon>Saccharibacillus</taxon>
    </lineage>
</organism>
<proteinExistence type="inferred from homology"/>
<evidence type="ECO:0000256" key="4">
    <source>
        <dbReference type="ARBA" id="ARBA00023163"/>
    </source>
</evidence>
<feature type="domain" description="RNA polymerase sigma-70 region 2" evidence="5">
    <location>
        <begin position="24"/>
        <end position="89"/>
    </location>
</feature>
<dbReference type="InterPro" id="IPR036388">
    <property type="entry name" value="WH-like_DNA-bd_sf"/>
</dbReference>
<sequence length="177" mass="20844">MENEEWIRRARDGDRDAFVALMRQQEEALHRMAWSMLRKDEDVADAMQETVLKAYRSLPSLREPNYFRTWLFRILINECNTLLRGRKRTVSVSDFPITASPANEYDRIDLRDAVDRLDEKQRTVVILHYFEDLSVAQTAQMLELTESAVKTRLMRARAALMQKFKSNPKGSMHYESI</sequence>
<evidence type="ECO:0000256" key="1">
    <source>
        <dbReference type="ARBA" id="ARBA00010641"/>
    </source>
</evidence>
<dbReference type="KEGG" id="saca:FFV09_21505"/>
<evidence type="ECO:0000259" key="6">
    <source>
        <dbReference type="Pfam" id="PF08281"/>
    </source>
</evidence>
<evidence type="ECO:0000259" key="5">
    <source>
        <dbReference type="Pfam" id="PF04542"/>
    </source>
</evidence>
<dbReference type="Gene3D" id="1.10.1740.10">
    <property type="match status" value="1"/>
</dbReference>
<dbReference type="InterPro" id="IPR013249">
    <property type="entry name" value="RNA_pol_sigma70_r4_t2"/>
</dbReference>
<dbReference type="Gene3D" id="1.10.10.10">
    <property type="entry name" value="Winged helix-like DNA-binding domain superfamily/Winged helix DNA-binding domain"/>
    <property type="match status" value="1"/>
</dbReference>
<dbReference type="PANTHER" id="PTHR43133:SF51">
    <property type="entry name" value="RNA POLYMERASE SIGMA FACTOR"/>
    <property type="match status" value="1"/>
</dbReference>
<dbReference type="Pfam" id="PF08281">
    <property type="entry name" value="Sigma70_r4_2"/>
    <property type="match status" value="1"/>
</dbReference>
<dbReference type="OrthoDB" id="9782703at2"/>
<feature type="domain" description="RNA polymerase sigma factor 70 region 4 type 2" evidence="6">
    <location>
        <begin position="109"/>
        <end position="160"/>
    </location>
</feature>
<reference evidence="7 8" key="1">
    <citation type="submission" date="2019-06" db="EMBL/GenBank/DDBJ databases">
        <title>Saccharibacillus brassicae sp. nov., an endophytic bacterium isolated from Chinese cabbage seeds (Brassica pekinensis).</title>
        <authorList>
            <person name="Jiang L."/>
            <person name="Lee J."/>
            <person name="Kim S.W."/>
        </authorList>
    </citation>
    <scope>NUCLEOTIDE SEQUENCE [LARGE SCALE GENOMIC DNA]</scope>
    <source>
        <strain evidence="8">KCTC 43072 / ATSA2</strain>
    </source>
</reference>
<dbReference type="InterPro" id="IPR014284">
    <property type="entry name" value="RNA_pol_sigma-70_dom"/>
</dbReference>
<dbReference type="AlphaFoldDB" id="A0A4Y6UZN4"/>
<name>A0A4Y6UZN4_SACBS</name>
<keyword evidence="2" id="KW-0805">Transcription regulation</keyword>
<dbReference type="InterPro" id="IPR007627">
    <property type="entry name" value="RNA_pol_sigma70_r2"/>
</dbReference>
<keyword evidence="4" id="KW-0804">Transcription</keyword>
<dbReference type="GO" id="GO:0003677">
    <property type="term" value="F:DNA binding"/>
    <property type="evidence" value="ECO:0007669"/>
    <property type="project" value="InterPro"/>
</dbReference>
<gene>
    <name evidence="7" type="ORF">FFV09_21505</name>
</gene>
<dbReference type="Proteomes" id="UP000316968">
    <property type="component" value="Chromosome"/>
</dbReference>
<dbReference type="InterPro" id="IPR039425">
    <property type="entry name" value="RNA_pol_sigma-70-like"/>
</dbReference>
<dbReference type="InterPro" id="IPR013324">
    <property type="entry name" value="RNA_pol_sigma_r3/r4-like"/>
</dbReference>
<evidence type="ECO:0000313" key="7">
    <source>
        <dbReference type="EMBL" id="QDH23209.1"/>
    </source>
</evidence>
<dbReference type="GO" id="GO:0016987">
    <property type="term" value="F:sigma factor activity"/>
    <property type="evidence" value="ECO:0007669"/>
    <property type="project" value="UniProtKB-KW"/>
</dbReference>
<dbReference type="InterPro" id="IPR013325">
    <property type="entry name" value="RNA_pol_sigma_r2"/>
</dbReference>
<dbReference type="CDD" id="cd06171">
    <property type="entry name" value="Sigma70_r4"/>
    <property type="match status" value="1"/>
</dbReference>
<evidence type="ECO:0000256" key="3">
    <source>
        <dbReference type="ARBA" id="ARBA00023082"/>
    </source>
</evidence>
<dbReference type="EMBL" id="CP041217">
    <property type="protein sequence ID" value="QDH23209.1"/>
    <property type="molecule type" value="Genomic_DNA"/>
</dbReference>
<dbReference type="PANTHER" id="PTHR43133">
    <property type="entry name" value="RNA POLYMERASE ECF-TYPE SIGMA FACTO"/>
    <property type="match status" value="1"/>
</dbReference>
<dbReference type="GO" id="GO:0006352">
    <property type="term" value="P:DNA-templated transcription initiation"/>
    <property type="evidence" value="ECO:0007669"/>
    <property type="project" value="InterPro"/>
</dbReference>
<keyword evidence="8" id="KW-1185">Reference proteome</keyword>